<accession>A0A834MTD7</accession>
<dbReference type="AlphaFoldDB" id="A0A834MTD7"/>
<dbReference type="Proteomes" id="UP000614350">
    <property type="component" value="Unassembled WGS sequence"/>
</dbReference>
<organism evidence="1 2">
    <name type="scientific">Vespula vulgaris</name>
    <name type="common">Yellow jacket</name>
    <name type="synonym">Wasp</name>
    <dbReference type="NCBI Taxonomy" id="7454"/>
    <lineage>
        <taxon>Eukaryota</taxon>
        <taxon>Metazoa</taxon>
        <taxon>Ecdysozoa</taxon>
        <taxon>Arthropoda</taxon>
        <taxon>Hexapoda</taxon>
        <taxon>Insecta</taxon>
        <taxon>Pterygota</taxon>
        <taxon>Neoptera</taxon>
        <taxon>Endopterygota</taxon>
        <taxon>Hymenoptera</taxon>
        <taxon>Apocrita</taxon>
        <taxon>Aculeata</taxon>
        <taxon>Vespoidea</taxon>
        <taxon>Vespidae</taxon>
        <taxon>Vespinae</taxon>
        <taxon>Vespula</taxon>
    </lineage>
</organism>
<proteinExistence type="predicted"/>
<dbReference type="EMBL" id="JACSEA010000019">
    <property type="protein sequence ID" value="KAF7382248.1"/>
    <property type="molecule type" value="Genomic_DNA"/>
</dbReference>
<name>A0A834MTD7_VESVU</name>
<evidence type="ECO:0000313" key="1">
    <source>
        <dbReference type="EMBL" id="KAF7382248.1"/>
    </source>
</evidence>
<evidence type="ECO:0000313" key="2">
    <source>
        <dbReference type="Proteomes" id="UP000614350"/>
    </source>
</evidence>
<reference evidence="1" key="1">
    <citation type="journal article" date="2020" name="G3 (Bethesda)">
        <title>High-Quality Assemblies for Three Invasive Social Wasps from the &lt;i&gt;Vespula&lt;/i&gt; Genus.</title>
        <authorList>
            <person name="Harrop T.W.R."/>
            <person name="Guhlin J."/>
            <person name="McLaughlin G.M."/>
            <person name="Permina E."/>
            <person name="Stockwell P."/>
            <person name="Gilligan J."/>
            <person name="Le Lec M.F."/>
            <person name="Gruber M.A.M."/>
            <person name="Quinn O."/>
            <person name="Lovegrove M."/>
            <person name="Duncan E.J."/>
            <person name="Remnant E.J."/>
            <person name="Van Eeckhoven J."/>
            <person name="Graham B."/>
            <person name="Knapp R.A."/>
            <person name="Langford K.W."/>
            <person name="Kronenberg Z."/>
            <person name="Press M.O."/>
            <person name="Eacker S.M."/>
            <person name="Wilson-Rankin E.E."/>
            <person name="Purcell J."/>
            <person name="Lester P.J."/>
            <person name="Dearden P.K."/>
        </authorList>
    </citation>
    <scope>NUCLEOTIDE SEQUENCE</scope>
    <source>
        <strain evidence="1">Marl-1</strain>
    </source>
</reference>
<sequence length="80" mass="8847">MSLRSVSVSEFKLLDSNSCNPRMSCEILARVLIGNILIPAFDDMHDDGMKVWIEKGRMSIEGGRIDGNGMTVGYRILDNG</sequence>
<comment type="caution">
    <text evidence="1">The sequence shown here is derived from an EMBL/GenBank/DDBJ whole genome shotgun (WGS) entry which is preliminary data.</text>
</comment>
<protein>
    <submittedName>
        <fullName evidence="1">Uncharacterized protein</fullName>
    </submittedName>
</protein>
<keyword evidence="2" id="KW-1185">Reference proteome</keyword>
<gene>
    <name evidence="1" type="ORF">HZH66_013680</name>
</gene>